<reference evidence="2 3" key="1">
    <citation type="journal article" date="2007" name="Nature">
        <title>Evolution of genes and genomes on the Drosophila phylogeny.</title>
        <authorList>
            <consortium name="Drosophila 12 Genomes Consortium"/>
            <person name="Clark A.G."/>
            <person name="Eisen M.B."/>
            <person name="Smith D.R."/>
            <person name="Bergman C.M."/>
            <person name="Oliver B."/>
            <person name="Markow T.A."/>
            <person name="Kaufman T.C."/>
            <person name="Kellis M."/>
            <person name="Gelbart W."/>
            <person name="Iyer V.N."/>
            <person name="Pollard D.A."/>
            <person name="Sackton T.B."/>
            <person name="Larracuente A.M."/>
            <person name="Singh N.D."/>
            <person name="Abad J.P."/>
            <person name="Abt D.N."/>
            <person name="Adryan B."/>
            <person name="Aguade M."/>
            <person name="Akashi H."/>
            <person name="Anderson W.W."/>
            <person name="Aquadro C.F."/>
            <person name="Ardell D.H."/>
            <person name="Arguello R."/>
            <person name="Artieri C.G."/>
            <person name="Barbash D.A."/>
            <person name="Barker D."/>
            <person name="Barsanti P."/>
            <person name="Batterham P."/>
            <person name="Batzoglou S."/>
            <person name="Begun D."/>
            <person name="Bhutkar A."/>
            <person name="Blanco E."/>
            <person name="Bosak S.A."/>
            <person name="Bradley R.K."/>
            <person name="Brand A.D."/>
            <person name="Brent M.R."/>
            <person name="Brooks A.N."/>
            <person name="Brown R.H."/>
            <person name="Butlin R.K."/>
            <person name="Caggese C."/>
            <person name="Calvi B.R."/>
            <person name="Bernardo de Carvalho A."/>
            <person name="Caspi A."/>
            <person name="Castrezana S."/>
            <person name="Celniker S.E."/>
            <person name="Chang J.L."/>
            <person name="Chapple C."/>
            <person name="Chatterji S."/>
            <person name="Chinwalla A."/>
            <person name="Civetta A."/>
            <person name="Clifton S.W."/>
            <person name="Comeron J.M."/>
            <person name="Costello J.C."/>
            <person name="Coyne J.A."/>
            <person name="Daub J."/>
            <person name="David R.G."/>
            <person name="Delcher A.L."/>
            <person name="Delehaunty K."/>
            <person name="Do C.B."/>
            <person name="Ebling H."/>
            <person name="Edwards K."/>
            <person name="Eickbush T."/>
            <person name="Evans J.D."/>
            <person name="Filipski A."/>
            <person name="Findeiss S."/>
            <person name="Freyhult E."/>
            <person name="Fulton L."/>
            <person name="Fulton R."/>
            <person name="Garcia A.C."/>
            <person name="Gardiner A."/>
            <person name="Garfield D.A."/>
            <person name="Garvin B.E."/>
            <person name="Gibson G."/>
            <person name="Gilbert D."/>
            <person name="Gnerre S."/>
            <person name="Godfrey J."/>
            <person name="Good R."/>
            <person name="Gotea V."/>
            <person name="Gravely B."/>
            <person name="Greenberg A.J."/>
            <person name="Griffiths-Jones S."/>
            <person name="Gross S."/>
            <person name="Guigo R."/>
            <person name="Gustafson E.A."/>
            <person name="Haerty W."/>
            <person name="Hahn M.W."/>
            <person name="Halligan D.L."/>
            <person name="Halpern A.L."/>
            <person name="Halter G.M."/>
            <person name="Han M.V."/>
            <person name="Heger A."/>
            <person name="Hillier L."/>
            <person name="Hinrichs A.S."/>
            <person name="Holmes I."/>
            <person name="Hoskins R.A."/>
            <person name="Hubisz M.J."/>
            <person name="Hultmark D."/>
            <person name="Huntley M.A."/>
            <person name="Jaffe D.B."/>
            <person name="Jagadeeshan S."/>
            <person name="Jeck W.R."/>
            <person name="Johnson J."/>
            <person name="Jones C.D."/>
            <person name="Jordan W.C."/>
            <person name="Karpen G.H."/>
            <person name="Kataoka E."/>
            <person name="Keightley P.D."/>
            <person name="Kheradpour P."/>
            <person name="Kirkness E.F."/>
            <person name="Koerich L.B."/>
            <person name="Kristiansen K."/>
            <person name="Kudrna D."/>
            <person name="Kulathinal R.J."/>
            <person name="Kumar S."/>
            <person name="Kwok R."/>
            <person name="Lander E."/>
            <person name="Langley C.H."/>
            <person name="Lapoint R."/>
            <person name="Lazzaro B.P."/>
            <person name="Lee S.J."/>
            <person name="Levesque L."/>
            <person name="Li R."/>
            <person name="Lin C.F."/>
            <person name="Lin M.F."/>
            <person name="Lindblad-Toh K."/>
            <person name="Llopart A."/>
            <person name="Long M."/>
            <person name="Low L."/>
            <person name="Lozovsky E."/>
            <person name="Lu J."/>
            <person name="Luo M."/>
            <person name="Machado C.A."/>
            <person name="Makalowski W."/>
            <person name="Marzo M."/>
            <person name="Matsuda M."/>
            <person name="Matzkin L."/>
            <person name="McAllister B."/>
            <person name="McBride C.S."/>
            <person name="McKernan B."/>
            <person name="McKernan K."/>
            <person name="Mendez-Lago M."/>
            <person name="Minx P."/>
            <person name="Mollenhauer M.U."/>
            <person name="Montooth K."/>
            <person name="Mount S.M."/>
            <person name="Mu X."/>
            <person name="Myers E."/>
            <person name="Negre B."/>
            <person name="Newfeld S."/>
            <person name="Nielsen R."/>
            <person name="Noor M.A."/>
            <person name="O'Grady P."/>
            <person name="Pachter L."/>
            <person name="Papaceit M."/>
            <person name="Parisi M.J."/>
            <person name="Parisi M."/>
            <person name="Parts L."/>
            <person name="Pedersen J.S."/>
            <person name="Pesole G."/>
            <person name="Phillippy A.M."/>
            <person name="Ponting C.P."/>
            <person name="Pop M."/>
            <person name="Porcelli D."/>
            <person name="Powell J.R."/>
            <person name="Prohaska S."/>
            <person name="Pruitt K."/>
            <person name="Puig M."/>
            <person name="Quesneville H."/>
            <person name="Ram K.R."/>
            <person name="Rand D."/>
            <person name="Rasmussen M.D."/>
            <person name="Reed L.K."/>
            <person name="Reenan R."/>
            <person name="Reily A."/>
            <person name="Remington K.A."/>
            <person name="Rieger T.T."/>
            <person name="Ritchie M.G."/>
            <person name="Robin C."/>
            <person name="Rogers Y.H."/>
            <person name="Rohde C."/>
            <person name="Rozas J."/>
            <person name="Rubenfield M.J."/>
            <person name="Ruiz A."/>
            <person name="Russo S."/>
            <person name="Salzberg S.L."/>
            <person name="Sanchez-Gracia A."/>
            <person name="Saranga D.J."/>
            <person name="Sato H."/>
            <person name="Schaeffer S.W."/>
            <person name="Schatz M.C."/>
            <person name="Schlenke T."/>
            <person name="Schwartz R."/>
            <person name="Segarra C."/>
            <person name="Singh R.S."/>
            <person name="Sirot L."/>
            <person name="Sirota M."/>
            <person name="Sisneros N.B."/>
            <person name="Smith C.D."/>
            <person name="Smith T.F."/>
            <person name="Spieth J."/>
            <person name="Stage D.E."/>
            <person name="Stark A."/>
            <person name="Stephan W."/>
            <person name="Strausberg R.L."/>
            <person name="Strempel S."/>
            <person name="Sturgill D."/>
            <person name="Sutton G."/>
            <person name="Sutton G.G."/>
            <person name="Tao W."/>
            <person name="Teichmann S."/>
            <person name="Tobari Y.N."/>
            <person name="Tomimura Y."/>
            <person name="Tsolas J.M."/>
            <person name="Valente V.L."/>
            <person name="Venter E."/>
            <person name="Venter J.C."/>
            <person name="Vicario S."/>
            <person name="Vieira F.G."/>
            <person name="Vilella A.J."/>
            <person name="Villasante A."/>
            <person name="Walenz B."/>
            <person name="Wang J."/>
            <person name="Wasserman M."/>
            <person name="Watts T."/>
            <person name="Wilson D."/>
            <person name="Wilson R.K."/>
            <person name="Wing R.A."/>
            <person name="Wolfner M.F."/>
            <person name="Wong A."/>
            <person name="Wong G.K."/>
            <person name="Wu C.I."/>
            <person name="Wu G."/>
            <person name="Yamamoto D."/>
            <person name="Yang H.P."/>
            <person name="Yang S.P."/>
            <person name="Yorke J.A."/>
            <person name="Yoshida K."/>
            <person name="Zdobnov E."/>
            <person name="Zhang P."/>
            <person name="Zhang Y."/>
            <person name="Zimin A.V."/>
            <person name="Baldwin J."/>
            <person name="Abdouelleil A."/>
            <person name="Abdulkadir J."/>
            <person name="Abebe A."/>
            <person name="Abera B."/>
            <person name="Abreu J."/>
            <person name="Acer S.C."/>
            <person name="Aftuck L."/>
            <person name="Alexander A."/>
            <person name="An P."/>
            <person name="Anderson E."/>
            <person name="Anderson S."/>
            <person name="Arachi H."/>
            <person name="Azer M."/>
            <person name="Bachantsang P."/>
            <person name="Barry A."/>
            <person name="Bayul T."/>
            <person name="Berlin A."/>
            <person name="Bessette D."/>
            <person name="Bloom T."/>
            <person name="Blye J."/>
            <person name="Boguslavskiy L."/>
            <person name="Bonnet C."/>
            <person name="Boukhgalter B."/>
            <person name="Bourzgui I."/>
            <person name="Brown A."/>
            <person name="Cahill P."/>
            <person name="Channer S."/>
            <person name="Cheshatsang Y."/>
            <person name="Chuda L."/>
            <person name="Citroen M."/>
            <person name="Collymore A."/>
            <person name="Cooke P."/>
            <person name="Costello M."/>
            <person name="D'Aco K."/>
            <person name="Daza R."/>
            <person name="De Haan G."/>
            <person name="DeGray S."/>
            <person name="DeMaso C."/>
            <person name="Dhargay N."/>
            <person name="Dooley K."/>
            <person name="Dooley E."/>
            <person name="Doricent M."/>
            <person name="Dorje P."/>
            <person name="Dorjee K."/>
            <person name="Dupes A."/>
            <person name="Elong R."/>
            <person name="Falk J."/>
            <person name="Farina A."/>
            <person name="Faro S."/>
            <person name="Ferguson D."/>
            <person name="Fisher S."/>
            <person name="Foley C.D."/>
            <person name="Franke A."/>
            <person name="Friedrich D."/>
            <person name="Gadbois L."/>
            <person name="Gearin G."/>
            <person name="Gearin C.R."/>
            <person name="Giannoukos G."/>
            <person name="Goode T."/>
            <person name="Graham J."/>
            <person name="Grandbois E."/>
            <person name="Grewal S."/>
            <person name="Gyaltsen K."/>
            <person name="Hafez N."/>
            <person name="Hagos B."/>
            <person name="Hall J."/>
            <person name="Henson C."/>
            <person name="Hollinger A."/>
            <person name="Honan T."/>
            <person name="Huard M.D."/>
            <person name="Hughes L."/>
            <person name="Hurhula B."/>
            <person name="Husby M.E."/>
            <person name="Kamat A."/>
            <person name="Kanga B."/>
            <person name="Kashin S."/>
            <person name="Khazanovich D."/>
            <person name="Kisner P."/>
            <person name="Lance K."/>
            <person name="Lara M."/>
            <person name="Lee W."/>
            <person name="Lennon N."/>
            <person name="Letendre F."/>
            <person name="LeVine R."/>
            <person name="Lipovsky A."/>
            <person name="Liu X."/>
            <person name="Liu J."/>
            <person name="Liu S."/>
            <person name="Lokyitsang T."/>
            <person name="Lokyitsang Y."/>
            <person name="Lubonja R."/>
            <person name="Lui A."/>
            <person name="MacDonald P."/>
            <person name="Magnisalis V."/>
            <person name="Maru K."/>
            <person name="Matthews C."/>
            <person name="McCusker W."/>
            <person name="McDonough S."/>
            <person name="Mehta T."/>
            <person name="Meldrim J."/>
            <person name="Meneus L."/>
            <person name="Mihai O."/>
            <person name="Mihalev A."/>
            <person name="Mihova T."/>
            <person name="Mittelman R."/>
            <person name="Mlenga V."/>
            <person name="Montmayeur A."/>
            <person name="Mulrain L."/>
            <person name="Navidi A."/>
            <person name="Naylor J."/>
            <person name="Negash T."/>
            <person name="Nguyen T."/>
            <person name="Nguyen N."/>
            <person name="Nicol R."/>
            <person name="Norbu C."/>
            <person name="Norbu N."/>
            <person name="Novod N."/>
            <person name="O'Neill B."/>
            <person name="Osman S."/>
            <person name="Markiewicz E."/>
            <person name="Oyono O.L."/>
            <person name="Patti C."/>
            <person name="Phunkhang P."/>
            <person name="Pierre F."/>
            <person name="Priest M."/>
            <person name="Raghuraman S."/>
            <person name="Rege F."/>
            <person name="Reyes R."/>
            <person name="Rise C."/>
            <person name="Rogov P."/>
            <person name="Ross K."/>
            <person name="Ryan E."/>
            <person name="Settipalli S."/>
            <person name="Shea T."/>
            <person name="Sherpa N."/>
            <person name="Shi L."/>
            <person name="Shih D."/>
            <person name="Sparrow T."/>
            <person name="Spaulding J."/>
            <person name="Stalker J."/>
            <person name="Stange-Thomann N."/>
            <person name="Stavropoulos S."/>
            <person name="Stone C."/>
            <person name="Strader C."/>
            <person name="Tesfaye S."/>
            <person name="Thomson T."/>
            <person name="Thoulutsang Y."/>
            <person name="Thoulutsang D."/>
            <person name="Topham K."/>
            <person name="Topping I."/>
            <person name="Tsamla T."/>
            <person name="Vassiliev H."/>
            <person name="Vo A."/>
            <person name="Wangchuk T."/>
            <person name="Wangdi T."/>
            <person name="Weiand M."/>
            <person name="Wilkinson J."/>
            <person name="Wilson A."/>
            <person name="Yadav S."/>
            <person name="Young G."/>
            <person name="Yu Q."/>
            <person name="Zembek L."/>
            <person name="Zhong D."/>
            <person name="Zimmer A."/>
            <person name="Zwirko Z."/>
            <person name="Jaffe D.B."/>
            <person name="Alvarez P."/>
            <person name="Brockman W."/>
            <person name="Butler J."/>
            <person name="Chin C."/>
            <person name="Gnerre S."/>
            <person name="Grabherr M."/>
            <person name="Kleber M."/>
            <person name="Mauceli E."/>
            <person name="MacCallum I."/>
        </authorList>
    </citation>
    <scope>NUCLEOTIDE SEQUENCE [LARGE SCALE GENOMIC DNA]</scope>
    <source>
        <strain evidence="3">Tucson 15010-1051.87</strain>
    </source>
</reference>
<proteinExistence type="predicted"/>
<sequence length="130" mass="14657">MKVRRANLNLNACRRCNRAMLIGCSTPHSRAQLQFGGEERKLAAKLSGRGMRMACRRSRRHLGTNAKDRTDRKRGANASVAQHRTRERNCNSATKSESSEAKLRKLAARLTGRGKRMACRRSRRHLGTNA</sequence>
<evidence type="ECO:0000313" key="2">
    <source>
        <dbReference type="EMBL" id="KRF77780.1"/>
    </source>
</evidence>
<keyword evidence="3" id="KW-1185">Reference proteome</keyword>
<accession>A0A0Q9W9B6</accession>
<organism evidence="2 3">
    <name type="scientific">Drosophila virilis</name>
    <name type="common">Fruit fly</name>
    <dbReference type="NCBI Taxonomy" id="7244"/>
    <lineage>
        <taxon>Eukaryota</taxon>
        <taxon>Metazoa</taxon>
        <taxon>Ecdysozoa</taxon>
        <taxon>Arthropoda</taxon>
        <taxon>Hexapoda</taxon>
        <taxon>Insecta</taxon>
        <taxon>Pterygota</taxon>
        <taxon>Neoptera</taxon>
        <taxon>Endopterygota</taxon>
        <taxon>Diptera</taxon>
        <taxon>Brachycera</taxon>
        <taxon>Muscomorpha</taxon>
        <taxon>Ephydroidea</taxon>
        <taxon>Drosophilidae</taxon>
        <taxon>Drosophila</taxon>
    </lineage>
</organism>
<evidence type="ECO:0000313" key="3">
    <source>
        <dbReference type="Proteomes" id="UP000008792"/>
    </source>
</evidence>
<dbReference type="Proteomes" id="UP000008792">
    <property type="component" value="Unassembled WGS sequence"/>
</dbReference>
<name>A0A0Q9W9B6_DROVI</name>
<dbReference type="InParanoid" id="A0A0Q9W9B6"/>
<protein>
    <submittedName>
        <fullName evidence="2">Uncharacterized protein</fullName>
    </submittedName>
</protein>
<evidence type="ECO:0000256" key="1">
    <source>
        <dbReference type="SAM" id="MobiDB-lite"/>
    </source>
</evidence>
<gene>
    <name evidence="2" type="primary">Dvir\GJ26026</name>
    <name evidence="2" type="ORF">Dvir_GJ26026</name>
</gene>
<dbReference type="EMBL" id="CH940687">
    <property type="protein sequence ID" value="KRF77780.1"/>
    <property type="molecule type" value="Genomic_DNA"/>
</dbReference>
<dbReference type="AlphaFoldDB" id="A0A0Q9W9B6"/>
<feature type="region of interest" description="Disordered" evidence="1">
    <location>
        <begin position="58"/>
        <end position="102"/>
    </location>
</feature>